<feature type="region of interest" description="Disordered" evidence="1">
    <location>
        <begin position="222"/>
        <end position="278"/>
    </location>
</feature>
<accession>A0A9Q0LVW5</accession>
<keyword evidence="3" id="KW-1185">Reference proteome</keyword>
<dbReference type="OrthoDB" id="10626992at2759"/>
<comment type="caution">
    <text evidence="2">The sequence shown here is derived from an EMBL/GenBank/DDBJ whole genome shotgun (WGS) entry which is preliminary data.</text>
</comment>
<evidence type="ECO:0000313" key="2">
    <source>
        <dbReference type="EMBL" id="KAJ5079705.1"/>
    </source>
</evidence>
<evidence type="ECO:0000313" key="3">
    <source>
        <dbReference type="Proteomes" id="UP001149090"/>
    </source>
</evidence>
<proteinExistence type="predicted"/>
<name>A0A9Q0LVW5_ANAIG</name>
<dbReference type="AlphaFoldDB" id="A0A9Q0LVW5"/>
<feature type="region of interest" description="Disordered" evidence="1">
    <location>
        <begin position="27"/>
        <end position="79"/>
    </location>
</feature>
<feature type="compositionally biased region" description="Basic and acidic residues" evidence="1">
    <location>
        <begin position="247"/>
        <end position="277"/>
    </location>
</feature>
<feature type="compositionally biased region" description="Basic and acidic residues" evidence="1">
    <location>
        <begin position="45"/>
        <end position="59"/>
    </location>
</feature>
<feature type="compositionally biased region" description="Basic and acidic residues" evidence="1">
    <location>
        <begin position="228"/>
        <end position="237"/>
    </location>
</feature>
<gene>
    <name evidence="2" type="ORF">M0811_04015</name>
</gene>
<dbReference type="Proteomes" id="UP001149090">
    <property type="component" value="Unassembled WGS sequence"/>
</dbReference>
<reference evidence="2" key="1">
    <citation type="submission" date="2022-10" db="EMBL/GenBank/DDBJ databases">
        <title>Novel sulphate-reducing endosymbionts in the free-living metamonad Anaeramoeba.</title>
        <authorList>
            <person name="Jerlstrom-Hultqvist J."/>
            <person name="Cepicka I."/>
            <person name="Gallot-Lavallee L."/>
            <person name="Salas-Leiva D."/>
            <person name="Curtis B.A."/>
            <person name="Zahonova K."/>
            <person name="Pipaliya S."/>
            <person name="Dacks J."/>
            <person name="Roger A.J."/>
        </authorList>
    </citation>
    <scope>NUCLEOTIDE SEQUENCE</scope>
    <source>
        <strain evidence="2">BMAN</strain>
    </source>
</reference>
<sequence>MEIEDFSEEEIESGTNAVIFFNKLKRNSKKKNQSEEENENQADNFSHEELQSTENRDEDSPNENDPDQKRKRRPDRRSRHVAKNLNRFLRTKKIVRSRGYHYLEEALISLGEPGTTLEICNEVKKNNKHLWQAYLDFFVDETEANRSLRIFVVENPINTMKVSEKRWGTETKRKDKQFSFMEHFYFEQSEDSERRKRIGLRRWLQDEKMRMILEVKRKERSMKTNKKNILDQSKEIDSNESESEDDQNPKVKQENPPDETDLKRKAESEIPEEDVKKPKLKVNAPKGKILTNSQRKILMQEELLYLLLTNPDRRIHLATSIIKMNLSLKDYANIICRIGDGDLETIEFLETYCLKEFK</sequence>
<feature type="compositionally biased region" description="Basic residues" evidence="1">
    <location>
        <begin position="69"/>
        <end position="79"/>
    </location>
</feature>
<protein>
    <submittedName>
        <fullName evidence="2">Uncharacterized protein</fullName>
    </submittedName>
</protein>
<organism evidence="2 3">
    <name type="scientific">Anaeramoeba ignava</name>
    <name type="common">Anaerobic marine amoeba</name>
    <dbReference type="NCBI Taxonomy" id="1746090"/>
    <lineage>
        <taxon>Eukaryota</taxon>
        <taxon>Metamonada</taxon>
        <taxon>Anaeramoebidae</taxon>
        <taxon>Anaeramoeba</taxon>
    </lineage>
</organism>
<dbReference type="EMBL" id="JAPDFW010000022">
    <property type="protein sequence ID" value="KAJ5079705.1"/>
    <property type="molecule type" value="Genomic_DNA"/>
</dbReference>
<evidence type="ECO:0000256" key="1">
    <source>
        <dbReference type="SAM" id="MobiDB-lite"/>
    </source>
</evidence>